<dbReference type="InterPro" id="IPR034161">
    <property type="entry name" value="Pepsin-like_plant"/>
</dbReference>
<keyword evidence="9" id="KW-1185">Reference proteome</keyword>
<dbReference type="InterPro" id="IPR032799">
    <property type="entry name" value="TAXi_C"/>
</dbReference>
<comment type="caution">
    <text evidence="8">The sequence shown here is derived from an EMBL/GenBank/DDBJ whole genome shotgun (WGS) entry which is preliminary data.</text>
</comment>
<keyword evidence="5" id="KW-0325">Glycoprotein</keyword>
<dbReference type="Pfam" id="PF14543">
    <property type="entry name" value="TAXi_N"/>
    <property type="match status" value="1"/>
</dbReference>
<feature type="domain" description="Peptidase A1" evidence="7">
    <location>
        <begin position="86"/>
        <end position="444"/>
    </location>
</feature>
<gene>
    <name evidence="8" type="ORF">M569_06741</name>
</gene>
<dbReference type="Proteomes" id="UP000015453">
    <property type="component" value="Unassembled WGS sequence"/>
</dbReference>
<feature type="active site" evidence="6">
    <location>
        <position position="104"/>
    </location>
</feature>
<evidence type="ECO:0000313" key="9">
    <source>
        <dbReference type="Proteomes" id="UP000015453"/>
    </source>
</evidence>
<keyword evidence="3" id="KW-0064">Aspartyl protease</keyword>
<dbReference type="InterPro" id="IPR032861">
    <property type="entry name" value="TAXi_N"/>
</dbReference>
<dbReference type="PRINTS" id="PR00792">
    <property type="entry name" value="PEPSIN"/>
</dbReference>
<evidence type="ECO:0000256" key="4">
    <source>
        <dbReference type="ARBA" id="ARBA00022801"/>
    </source>
</evidence>
<dbReference type="PANTHER" id="PTHR47967">
    <property type="entry name" value="OS07G0603500 PROTEIN-RELATED"/>
    <property type="match status" value="1"/>
</dbReference>
<evidence type="ECO:0000256" key="1">
    <source>
        <dbReference type="ARBA" id="ARBA00007447"/>
    </source>
</evidence>
<name>S8DXM6_9LAMI</name>
<proteinExistence type="inferred from homology"/>
<dbReference type="Gene3D" id="2.40.70.10">
    <property type="entry name" value="Acid Proteases"/>
    <property type="match status" value="2"/>
</dbReference>
<sequence>MLKITYFLPIVLFFTANSAGIKLQLIHRRIKFSERSLLSGVYGLQPMSGNSNSRRNDRINRPIRFGGEIYGEMPMYAGADLGIAQYLVAFRVGSPAQSVALIADTGSDLTWTKCSYGCGGGCRRSSGRLFDADRSTSFKTVECSSTTCTVDLAGAFSLSRCSPPSDPCAYDYRYADGSSAEGIFAGETVELKLAKGRGKARLQNVLIGCTKNFSGSSFQTSDGVLGLGYSNFSFAHAAAARFGDKFSYCLLDHLAAKNKSSYITFSSGRSISASISAGPIRYTDLVLGVIGSNYAVNVRGISIGGSWLRIPSDTWNNLSGSGGVIIDSGSSLTALAPPAYAPVIAALNRSLARFGDPHVKIGPMECCFNSTGFHESVVPKLAIHFAGGTRFEPPVKSYVIDAAPGVVCLGFVQAASPGVSVIGNILQQNHWWEFDLGNRRLGFAASDCT</sequence>
<dbReference type="PROSITE" id="PS51767">
    <property type="entry name" value="PEPTIDASE_A1"/>
    <property type="match status" value="1"/>
</dbReference>
<evidence type="ECO:0000256" key="6">
    <source>
        <dbReference type="PIRSR" id="PIRSR601461-1"/>
    </source>
</evidence>
<protein>
    <recommendedName>
        <fullName evidence="7">Peptidase A1 domain-containing protein</fullName>
    </recommendedName>
</protein>
<keyword evidence="2" id="KW-0645">Protease</keyword>
<accession>S8DXM6</accession>
<comment type="similarity">
    <text evidence="1">Belongs to the peptidase A1 family.</text>
</comment>
<dbReference type="GO" id="GO:0004190">
    <property type="term" value="F:aspartic-type endopeptidase activity"/>
    <property type="evidence" value="ECO:0007669"/>
    <property type="project" value="UniProtKB-KW"/>
</dbReference>
<keyword evidence="4" id="KW-0378">Hydrolase</keyword>
<evidence type="ECO:0000256" key="3">
    <source>
        <dbReference type="ARBA" id="ARBA00022750"/>
    </source>
</evidence>
<dbReference type="AlphaFoldDB" id="S8DXM6"/>
<dbReference type="EMBL" id="AUSU01002814">
    <property type="protein sequence ID" value="EPS68033.1"/>
    <property type="molecule type" value="Genomic_DNA"/>
</dbReference>
<evidence type="ECO:0000259" key="7">
    <source>
        <dbReference type="PROSITE" id="PS51767"/>
    </source>
</evidence>
<reference evidence="8 9" key="1">
    <citation type="journal article" date="2013" name="BMC Genomics">
        <title>The miniature genome of a carnivorous plant Genlisea aurea contains a low number of genes and short non-coding sequences.</title>
        <authorList>
            <person name="Leushkin E.V."/>
            <person name="Sutormin R.A."/>
            <person name="Nabieva E.R."/>
            <person name="Penin A.A."/>
            <person name="Kondrashov A.S."/>
            <person name="Logacheva M.D."/>
        </authorList>
    </citation>
    <scope>NUCLEOTIDE SEQUENCE [LARGE SCALE GENOMIC DNA]</scope>
</reference>
<evidence type="ECO:0000256" key="2">
    <source>
        <dbReference type="ARBA" id="ARBA00022670"/>
    </source>
</evidence>
<evidence type="ECO:0000256" key="5">
    <source>
        <dbReference type="ARBA" id="ARBA00023180"/>
    </source>
</evidence>
<dbReference type="FunFam" id="2.40.70.10:FF:000033">
    <property type="entry name" value="Aspartyl protease family protein"/>
    <property type="match status" value="1"/>
</dbReference>
<dbReference type="InterPro" id="IPR033121">
    <property type="entry name" value="PEPTIDASE_A1"/>
</dbReference>
<dbReference type="CDD" id="cd05476">
    <property type="entry name" value="pepsin_A_like_plant"/>
    <property type="match status" value="1"/>
</dbReference>
<dbReference type="Pfam" id="PF14541">
    <property type="entry name" value="TAXi_C"/>
    <property type="match status" value="1"/>
</dbReference>
<dbReference type="OrthoDB" id="2747330at2759"/>
<dbReference type="GO" id="GO:0006508">
    <property type="term" value="P:proteolysis"/>
    <property type="evidence" value="ECO:0007669"/>
    <property type="project" value="UniProtKB-KW"/>
</dbReference>
<feature type="active site" evidence="6">
    <location>
        <position position="327"/>
    </location>
</feature>
<organism evidence="8 9">
    <name type="scientific">Genlisea aurea</name>
    <dbReference type="NCBI Taxonomy" id="192259"/>
    <lineage>
        <taxon>Eukaryota</taxon>
        <taxon>Viridiplantae</taxon>
        <taxon>Streptophyta</taxon>
        <taxon>Embryophyta</taxon>
        <taxon>Tracheophyta</taxon>
        <taxon>Spermatophyta</taxon>
        <taxon>Magnoliopsida</taxon>
        <taxon>eudicotyledons</taxon>
        <taxon>Gunneridae</taxon>
        <taxon>Pentapetalae</taxon>
        <taxon>asterids</taxon>
        <taxon>lamiids</taxon>
        <taxon>Lamiales</taxon>
        <taxon>Lentibulariaceae</taxon>
        <taxon>Genlisea</taxon>
    </lineage>
</organism>
<dbReference type="SUPFAM" id="SSF50630">
    <property type="entry name" value="Acid proteases"/>
    <property type="match status" value="1"/>
</dbReference>
<dbReference type="InterPro" id="IPR021109">
    <property type="entry name" value="Peptidase_aspartic_dom_sf"/>
</dbReference>
<dbReference type="InterPro" id="IPR001461">
    <property type="entry name" value="Aspartic_peptidase_A1"/>
</dbReference>
<dbReference type="InterPro" id="IPR051708">
    <property type="entry name" value="Plant_Aspart_Prot_A1"/>
</dbReference>
<evidence type="ECO:0000313" key="8">
    <source>
        <dbReference type="EMBL" id="EPS68033.1"/>
    </source>
</evidence>
<dbReference type="PANTHER" id="PTHR47967:SF69">
    <property type="entry name" value="ASPARTIC PROTEINASE NANA, CHLOROPLAST"/>
    <property type="match status" value="1"/>
</dbReference>